<dbReference type="InterPro" id="IPR046252">
    <property type="entry name" value="DUF6285"/>
</dbReference>
<dbReference type="AlphaFoldDB" id="A0A7W8HE04"/>
<organism evidence="2 3">
    <name type="scientific">Quisquiliibacterium transsilvanicum</name>
    <dbReference type="NCBI Taxonomy" id="1549638"/>
    <lineage>
        <taxon>Bacteria</taxon>
        <taxon>Pseudomonadati</taxon>
        <taxon>Pseudomonadota</taxon>
        <taxon>Betaproteobacteria</taxon>
        <taxon>Burkholderiales</taxon>
        <taxon>Burkholderiaceae</taxon>
        <taxon>Quisquiliibacterium</taxon>
    </lineage>
</organism>
<accession>A0A7W8HE04</accession>
<name>A0A7W8HE04_9BURK</name>
<feature type="domain" description="DUF6285" evidence="1">
    <location>
        <begin position="23"/>
        <end position="113"/>
    </location>
</feature>
<gene>
    <name evidence="2" type="ORF">HNQ70_000293</name>
</gene>
<dbReference type="EMBL" id="JACHGB010000001">
    <property type="protein sequence ID" value="MBB5270309.1"/>
    <property type="molecule type" value="Genomic_DNA"/>
</dbReference>
<reference evidence="2 3" key="1">
    <citation type="submission" date="2020-08" db="EMBL/GenBank/DDBJ databases">
        <title>Genomic Encyclopedia of Type Strains, Phase IV (KMG-IV): sequencing the most valuable type-strain genomes for metagenomic binning, comparative biology and taxonomic classification.</title>
        <authorList>
            <person name="Goeker M."/>
        </authorList>
    </citation>
    <scope>NUCLEOTIDE SEQUENCE [LARGE SCALE GENOMIC DNA]</scope>
    <source>
        <strain evidence="2 3">DSM 29781</strain>
    </source>
</reference>
<evidence type="ECO:0000259" key="1">
    <source>
        <dbReference type="Pfam" id="PF19802"/>
    </source>
</evidence>
<evidence type="ECO:0000313" key="3">
    <source>
        <dbReference type="Proteomes" id="UP000532440"/>
    </source>
</evidence>
<dbReference type="Proteomes" id="UP000532440">
    <property type="component" value="Unassembled WGS sequence"/>
</dbReference>
<protein>
    <recommendedName>
        <fullName evidence="1">DUF6285 domain-containing protein</fullName>
    </recommendedName>
</protein>
<evidence type="ECO:0000313" key="2">
    <source>
        <dbReference type="EMBL" id="MBB5270309.1"/>
    </source>
</evidence>
<dbReference type="Pfam" id="PF19802">
    <property type="entry name" value="DUF6285"/>
    <property type="match status" value="1"/>
</dbReference>
<sequence>MDEPTGAELLGTVARYLRETLLPKLPPEAVFHTRVAANAVDLVRRQLELGAGLETEELARLRALLGREGSLDELNRALSERISAGELGERTPGLMEHLWATTLAKMAVDQPAYASYRRELELRQGEGAEPSGG</sequence>
<comment type="caution">
    <text evidence="2">The sequence shown here is derived from an EMBL/GenBank/DDBJ whole genome shotgun (WGS) entry which is preliminary data.</text>
</comment>
<dbReference type="RefSeq" id="WP_246434539.1">
    <property type="nucleotide sequence ID" value="NZ_BAABEW010000015.1"/>
</dbReference>
<proteinExistence type="predicted"/>
<keyword evidence="3" id="KW-1185">Reference proteome</keyword>